<feature type="DNA-binding region" description="H-T-H motif" evidence="2">
    <location>
        <begin position="25"/>
        <end position="44"/>
    </location>
</feature>
<dbReference type="Gene3D" id="1.10.357.10">
    <property type="entry name" value="Tetracycline Repressor, domain 2"/>
    <property type="match status" value="1"/>
</dbReference>
<comment type="caution">
    <text evidence="4">The sequence shown here is derived from an EMBL/GenBank/DDBJ whole genome shotgun (WGS) entry which is preliminary data.</text>
</comment>
<sequence>MRIMKCKIIEKATDMFLKHGFKSITMDDIASNMGISKKTIYKYYANKEELIEEATNLTHDKIHEVIEKIIEKNLNAVEENFAIRRMFDDLFSSADSTPLFQLKKHYPEIYEKVICKENESCDQLFRQNIIKGIEEGYYRKDLDVESSVRFYYTLILDINETTALEKDSQALELLALEYHTRAIATPKGVEELEKQLQTNHK</sequence>
<evidence type="ECO:0000259" key="3">
    <source>
        <dbReference type="PROSITE" id="PS50977"/>
    </source>
</evidence>
<dbReference type="PANTHER" id="PTHR43479:SF11">
    <property type="entry name" value="ACREF_ENVCD OPERON REPRESSOR-RELATED"/>
    <property type="match status" value="1"/>
</dbReference>
<dbReference type="PRINTS" id="PR00455">
    <property type="entry name" value="HTHTETR"/>
</dbReference>
<dbReference type="InterPro" id="IPR009057">
    <property type="entry name" value="Homeodomain-like_sf"/>
</dbReference>
<feature type="domain" description="HTH tetR-type" evidence="3">
    <location>
        <begin position="2"/>
        <end position="62"/>
    </location>
</feature>
<keyword evidence="5" id="KW-1185">Reference proteome</keyword>
<dbReference type="EMBL" id="BAABIP010000007">
    <property type="protein sequence ID" value="GAA4763018.1"/>
    <property type="molecule type" value="Genomic_DNA"/>
</dbReference>
<evidence type="ECO:0000256" key="2">
    <source>
        <dbReference type="PROSITE-ProRule" id="PRU00335"/>
    </source>
</evidence>
<dbReference type="InterPro" id="IPR050624">
    <property type="entry name" value="HTH-type_Tx_Regulator"/>
</dbReference>
<evidence type="ECO:0000313" key="5">
    <source>
        <dbReference type="Proteomes" id="UP001500141"/>
    </source>
</evidence>
<organism evidence="4 5">
    <name type="scientific">Flavobacterium hankyongi</name>
    <dbReference type="NCBI Taxonomy" id="1176532"/>
    <lineage>
        <taxon>Bacteria</taxon>
        <taxon>Pseudomonadati</taxon>
        <taxon>Bacteroidota</taxon>
        <taxon>Flavobacteriia</taxon>
        <taxon>Flavobacteriales</taxon>
        <taxon>Flavobacteriaceae</taxon>
        <taxon>Flavobacterium</taxon>
    </lineage>
</organism>
<name>A0ABP8ZRZ3_9FLAO</name>
<evidence type="ECO:0000256" key="1">
    <source>
        <dbReference type="ARBA" id="ARBA00023125"/>
    </source>
</evidence>
<dbReference type="Proteomes" id="UP001500141">
    <property type="component" value="Unassembled WGS sequence"/>
</dbReference>
<accession>A0ABP8ZRZ3</accession>
<dbReference type="SUPFAM" id="SSF46689">
    <property type="entry name" value="Homeodomain-like"/>
    <property type="match status" value="1"/>
</dbReference>
<protein>
    <submittedName>
        <fullName evidence="4">TetR/AcrR family transcriptional regulator</fullName>
    </submittedName>
</protein>
<proteinExistence type="predicted"/>
<dbReference type="PANTHER" id="PTHR43479">
    <property type="entry name" value="ACREF/ENVCD OPERON REPRESSOR-RELATED"/>
    <property type="match status" value="1"/>
</dbReference>
<dbReference type="Gene3D" id="1.10.10.60">
    <property type="entry name" value="Homeodomain-like"/>
    <property type="match status" value="1"/>
</dbReference>
<keyword evidence="1 2" id="KW-0238">DNA-binding</keyword>
<gene>
    <name evidence="4" type="ORF">GCM10023230_10560</name>
</gene>
<evidence type="ECO:0000313" key="4">
    <source>
        <dbReference type="EMBL" id="GAA4763018.1"/>
    </source>
</evidence>
<dbReference type="InterPro" id="IPR001647">
    <property type="entry name" value="HTH_TetR"/>
</dbReference>
<dbReference type="PROSITE" id="PS50977">
    <property type="entry name" value="HTH_TETR_2"/>
    <property type="match status" value="1"/>
</dbReference>
<dbReference type="Pfam" id="PF00440">
    <property type="entry name" value="TetR_N"/>
    <property type="match status" value="1"/>
</dbReference>
<reference evidence="5" key="1">
    <citation type="journal article" date="2019" name="Int. J. Syst. Evol. Microbiol.">
        <title>The Global Catalogue of Microorganisms (GCM) 10K type strain sequencing project: providing services to taxonomists for standard genome sequencing and annotation.</title>
        <authorList>
            <consortium name="The Broad Institute Genomics Platform"/>
            <consortium name="The Broad Institute Genome Sequencing Center for Infectious Disease"/>
            <person name="Wu L."/>
            <person name="Ma J."/>
        </authorList>
    </citation>
    <scope>NUCLEOTIDE SEQUENCE [LARGE SCALE GENOMIC DNA]</scope>
    <source>
        <strain evidence="5">JCM 18198</strain>
    </source>
</reference>